<reference evidence="2 3" key="1">
    <citation type="submission" date="2023-03" db="EMBL/GenBank/DDBJ databases">
        <title>Strain YYF002 represents a novel species in the genus Winogradskyella isolated from seawater.</title>
        <authorList>
            <person name="Fu Z.-Y."/>
        </authorList>
    </citation>
    <scope>NUCLEOTIDE SEQUENCE [LARGE SCALE GENOMIC DNA]</scope>
    <source>
        <strain evidence="2 3">YYF002</strain>
    </source>
</reference>
<dbReference type="Proteomes" id="UP001529085">
    <property type="component" value="Unassembled WGS sequence"/>
</dbReference>
<proteinExistence type="predicted"/>
<dbReference type="EMBL" id="JARSBN010000010">
    <property type="protein sequence ID" value="MDG4717187.1"/>
    <property type="molecule type" value="Genomic_DNA"/>
</dbReference>
<feature type="chain" id="PRO_5045328905" evidence="1">
    <location>
        <begin position="26"/>
        <end position="134"/>
    </location>
</feature>
<evidence type="ECO:0000313" key="3">
    <source>
        <dbReference type="Proteomes" id="UP001529085"/>
    </source>
</evidence>
<dbReference type="RefSeq" id="WP_278006610.1">
    <property type="nucleotide sequence ID" value="NZ_JARSBN010000010.1"/>
</dbReference>
<organism evidence="2 3">
    <name type="scientific">Winogradskyella marincola</name>
    <dbReference type="NCBI Taxonomy" id="3037795"/>
    <lineage>
        <taxon>Bacteria</taxon>
        <taxon>Pseudomonadati</taxon>
        <taxon>Bacteroidota</taxon>
        <taxon>Flavobacteriia</taxon>
        <taxon>Flavobacteriales</taxon>
        <taxon>Flavobacteriaceae</taxon>
        <taxon>Winogradskyella</taxon>
    </lineage>
</organism>
<keyword evidence="1" id="KW-0732">Signal</keyword>
<evidence type="ECO:0000256" key="1">
    <source>
        <dbReference type="SAM" id="SignalP"/>
    </source>
</evidence>
<evidence type="ECO:0000313" key="2">
    <source>
        <dbReference type="EMBL" id="MDG4717187.1"/>
    </source>
</evidence>
<sequence length="134" mass="15253">MKNTFRTYLYLTLALLLGTMSSLHANAVNSIGSNLTYSNQYVDDLDVDSFQYSTIHQNSDFDYFAEAPEKEESENEESSSKTKSDSIILNATAFINALLFENSSKELEKSVFRSPNTITRAKFRLYADFQVFII</sequence>
<gene>
    <name evidence="2" type="ORF">P7122_14970</name>
</gene>
<name>A0ABT6G557_9FLAO</name>
<accession>A0ABT6G557</accession>
<keyword evidence="3" id="KW-1185">Reference proteome</keyword>
<comment type="caution">
    <text evidence="2">The sequence shown here is derived from an EMBL/GenBank/DDBJ whole genome shotgun (WGS) entry which is preliminary data.</text>
</comment>
<feature type="signal peptide" evidence="1">
    <location>
        <begin position="1"/>
        <end position="25"/>
    </location>
</feature>
<protein>
    <submittedName>
        <fullName evidence="2">Uncharacterized protein</fullName>
    </submittedName>
</protein>